<name>A0ABU2K7R1_9ACTN</name>
<dbReference type="EMBL" id="JAVREI010000005">
    <property type="protein sequence ID" value="MDT0276235.1"/>
    <property type="molecule type" value="Genomic_DNA"/>
</dbReference>
<accession>A0ABU2K7R1</accession>
<comment type="caution">
    <text evidence="2">The sequence shown here is derived from an EMBL/GenBank/DDBJ whole genome shotgun (WGS) entry which is preliminary data.</text>
</comment>
<dbReference type="InterPro" id="IPR000994">
    <property type="entry name" value="Pept_M24"/>
</dbReference>
<reference evidence="3" key="1">
    <citation type="submission" date="2023-07" db="EMBL/GenBank/DDBJ databases">
        <title>30 novel species of actinomycetes from the DSMZ collection.</title>
        <authorList>
            <person name="Nouioui I."/>
        </authorList>
    </citation>
    <scope>NUCLEOTIDE SEQUENCE [LARGE SCALE GENOMIC DNA]</scope>
    <source>
        <strain evidence="3">DSM 46792</strain>
    </source>
</reference>
<organism evidence="2 3">
    <name type="scientific">Blastococcus goldschmidtiae</name>
    <dbReference type="NCBI Taxonomy" id="3075546"/>
    <lineage>
        <taxon>Bacteria</taxon>
        <taxon>Bacillati</taxon>
        <taxon>Actinomycetota</taxon>
        <taxon>Actinomycetes</taxon>
        <taxon>Geodermatophilales</taxon>
        <taxon>Geodermatophilaceae</taxon>
        <taxon>Blastococcus</taxon>
    </lineage>
</organism>
<dbReference type="InterPro" id="IPR036005">
    <property type="entry name" value="Creatinase/aminopeptidase-like"/>
</dbReference>
<protein>
    <submittedName>
        <fullName evidence="2">M24 family metallopeptidase</fullName>
    </submittedName>
</protein>
<evidence type="ECO:0000313" key="3">
    <source>
        <dbReference type="Proteomes" id="UP001183222"/>
    </source>
</evidence>
<feature type="domain" description="Peptidase M24" evidence="1">
    <location>
        <begin position="190"/>
        <end position="397"/>
    </location>
</feature>
<proteinExistence type="predicted"/>
<dbReference type="SUPFAM" id="SSF55920">
    <property type="entry name" value="Creatinase/aminopeptidase"/>
    <property type="match status" value="1"/>
</dbReference>
<sequence length="431" mass="46443">MPPVQRDPTRTVPLPLREQAAVRDRWLTQRLLDLLPGLMDGAGIDLWIVAGREYNEDPVLATLLPAAWLSARRRTVLLLHRSDDGVTPVAVSRYPVGQFVPAATEESAGATTEWDVVRRFVDQARPARIGVDVSADFALADGLSHSEHGQLVEALGHHADRLVPAERLVVGWLETRLPEEIAALHVLNRLAHDVIAEGFATAVVPGSTTAIDLAWWLRQRLHDLGVEPWFQPSVTLQRAGVPLVEQSGALLPAVAYDAVVLPGDLVHCDIGLTSLGLHTDSQRNAYVLRPGERTAPDGLGELLDAGNRMQDLTTTELLPGRTGNEVLAAARSAAAAERIDADVYSHPVGVHGHGAGPAIGRWDEQGDLPGAGEYAVHTDTVFALELAVRRSVPEWGGQCVRMGLEQGIALTADGVEYLDRRQTELALIPAG</sequence>
<gene>
    <name evidence="2" type="ORF">RM425_10025</name>
</gene>
<evidence type="ECO:0000259" key="1">
    <source>
        <dbReference type="Pfam" id="PF00557"/>
    </source>
</evidence>
<keyword evidence="3" id="KW-1185">Reference proteome</keyword>
<dbReference type="Gene3D" id="3.90.230.10">
    <property type="entry name" value="Creatinase/methionine aminopeptidase superfamily"/>
    <property type="match status" value="1"/>
</dbReference>
<dbReference type="Proteomes" id="UP001183222">
    <property type="component" value="Unassembled WGS sequence"/>
</dbReference>
<evidence type="ECO:0000313" key="2">
    <source>
        <dbReference type="EMBL" id="MDT0276235.1"/>
    </source>
</evidence>
<dbReference type="Pfam" id="PF00557">
    <property type="entry name" value="Peptidase_M24"/>
    <property type="match status" value="1"/>
</dbReference>
<dbReference type="RefSeq" id="WP_311345049.1">
    <property type="nucleotide sequence ID" value="NZ_JAVREI010000005.1"/>
</dbReference>